<feature type="region of interest" description="Disordered" evidence="1">
    <location>
        <begin position="24"/>
        <end position="45"/>
    </location>
</feature>
<dbReference type="AlphaFoldDB" id="A0A9P6VSV6"/>
<reference evidence="3 4" key="1">
    <citation type="submission" date="2020-11" db="EMBL/GenBank/DDBJ databases">
        <title>Kefir isolates.</title>
        <authorList>
            <person name="Marcisauskas S."/>
            <person name="Kim Y."/>
            <person name="Blasche S."/>
        </authorList>
    </citation>
    <scope>NUCLEOTIDE SEQUENCE [LARGE SCALE GENOMIC DNA]</scope>
    <source>
        <strain evidence="3 4">KR</strain>
    </source>
</reference>
<organism evidence="3 4">
    <name type="scientific">Rhodotorula mucilaginosa</name>
    <name type="common">Yeast</name>
    <name type="synonym">Rhodotorula rubra</name>
    <dbReference type="NCBI Taxonomy" id="5537"/>
    <lineage>
        <taxon>Eukaryota</taxon>
        <taxon>Fungi</taxon>
        <taxon>Dikarya</taxon>
        <taxon>Basidiomycota</taxon>
        <taxon>Pucciniomycotina</taxon>
        <taxon>Microbotryomycetes</taxon>
        <taxon>Sporidiobolales</taxon>
        <taxon>Sporidiobolaceae</taxon>
        <taxon>Rhodotorula</taxon>
    </lineage>
</organism>
<feature type="transmembrane region" description="Helical" evidence="2">
    <location>
        <begin position="359"/>
        <end position="380"/>
    </location>
</feature>
<evidence type="ECO:0000313" key="3">
    <source>
        <dbReference type="EMBL" id="KAG0653895.1"/>
    </source>
</evidence>
<feature type="transmembrane region" description="Helical" evidence="2">
    <location>
        <begin position="285"/>
        <end position="306"/>
    </location>
</feature>
<keyword evidence="2" id="KW-0812">Transmembrane</keyword>
<keyword evidence="2" id="KW-1133">Transmembrane helix</keyword>
<accession>A0A9P6VSV6</accession>
<evidence type="ECO:0000256" key="1">
    <source>
        <dbReference type="SAM" id="MobiDB-lite"/>
    </source>
</evidence>
<dbReference type="Proteomes" id="UP000777482">
    <property type="component" value="Unassembled WGS sequence"/>
</dbReference>
<evidence type="ECO:0000313" key="4">
    <source>
        <dbReference type="Proteomes" id="UP000777482"/>
    </source>
</evidence>
<comment type="caution">
    <text evidence="3">The sequence shown here is derived from an EMBL/GenBank/DDBJ whole genome shotgun (WGS) entry which is preliminary data.</text>
</comment>
<name>A0A9P6VSV6_RHOMI</name>
<proteinExistence type="predicted"/>
<protein>
    <submittedName>
        <fullName evidence="3">Uncharacterized protein</fullName>
    </submittedName>
</protein>
<dbReference type="EMBL" id="PUHQ01000170">
    <property type="protein sequence ID" value="KAG0653895.1"/>
    <property type="molecule type" value="Genomic_DNA"/>
</dbReference>
<gene>
    <name evidence="3" type="ORF">C6P46_002157</name>
</gene>
<sequence length="446" mass="48917">MATAFVPITSAFAPFPYDRLIGGGGGGGGGGHRTDSISSSVRPFPLSPTRRTFSVCDLEPKIKLVVPPHDHDKADSAGRNQPPPLLAQAQAQAPPPPYPYSSRDKGHKSTKAQRIEIYKDIAAVQAPSFRPMPLRLRPEERKRHHHPSSSSSRTVNAYLRARAAAATSNRHGFWRWRGLSLHDTFAPLELLTLGLVTLYAAAILVGLIESGRLDDVLLASGRKGLLVRRLEEITSHAFVVAPIAITARDRYLSLMANWSTGLGALIALGFTHLATRFFFLVVPYTFAIGCTFFGSAGFISGLYRLLTRNRHVLKPPTSRALRRNATLRRIVYLVDLTALVHFALTVAPISVVAGPKRPFATVWALYALVPSFVLVVLEAISNLRRSRNELVEAHAIKYRLPDKGDQLQSPYCPTDTSQLQLVTVDGLETDHSGAEQFGSTGNRRWV</sequence>
<keyword evidence="2" id="KW-0472">Membrane</keyword>
<feature type="region of interest" description="Disordered" evidence="1">
    <location>
        <begin position="66"/>
        <end position="111"/>
    </location>
</feature>
<keyword evidence="4" id="KW-1185">Reference proteome</keyword>
<feature type="transmembrane region" description="Helical" evidence="2">
    <location>
        <begin position="330"/>
        <end position="353"/>
    </location>
</feature>
<dbReference type="OrthoDB" id="2527895at2759"/>
<feature type="compositionally biased region" description="Basic and acidic residues" evidence="1">
    <location>
        <begin position="66"/>
        <end position="76"/>
    </location>
</feature>
<feature type="transmembrane region" description="Helical" evidence="2">
    <location>
        <begin position="258"/>
        <end position="279"/>
    </location>
</feature>
<feature type="transmembrane region" description="Helical" evidence="2">
    <location>
        <begin position="190"/>
        <end position="208"/>
    </location>
</feature>
<evidence type="ECO:0000256" key="2">
    <source>
        <dbReference type="SAM" id="Phobius"/>
    </source>
</evidence>